<dbReference type="PANTHER" id="PTHR33693">
    <property type="entry name" value="TYPE-5 URACIL-DNA GLYCOSYLASE"/>
    <property type="match status" value="1"/>
</dbReference>
<dbReference type="GO" id="GO:0097506">
    <property type="term" value="F:deaminated base DNA N-glycosylase activity"/>
    <property type="evidence" value="ECO:0007669"/>
    <property type="project" value="UniProtKB-ARBA"/>
</dbReference>
<dbReference type="OrthoDB" id="5290748at2"/>
<evidence type="ECO:0000256" key="6">
    <source>
        <dbReference type="ARBA" id="ARBA00022801"/>
    </source>
</evidence>
<gene>
    <name evidence="10" type="ORF">FNA67_17505</name>
</gene>
<dbReference type="GO" id="GO:0051539">
    <property type="term" value="F:4 iron, 4 sulfur cluster binding"/>
    <property type="evidence" value="ECO:0007669"/>
    <property type="project" value="UniProtKB-KW"/>
</dbReference>
<evidence type="ECO:0000256" key="8">
    <source>
        <dbReference type="ARBA" id="ARBA00023014"/>
    </source>
</evidence>
<evidence type="ECO:0000256" key="4">
    <source>
        <dbReference type="ARBA" id="ARBA00022723"/>
    </source>
</evidence>
<dbReference type="KEGG" id="yti:FNA67_17505"/>
<dbReference type="GO" id="GO:0046872">
    <property type="term" value="F:metal ion binding"/>
    <property type="evidence" value="ECO:0007669"/>
    <property type="project" value="UniProtKB-KW"/>
</dbReference>
<dbReference type="CDD" id="cd10030">
    <property type="entry name" value="UDG-F4_TTUDGA_SPO1dp_like"/>
    <property type="match status" value="1"/>
</dbReference>
<dbReference type="GO" id="GO:0006281">
    <property type="term" value="P:DNA repair"/>
    <property type="evidence" value="ECO:0007669"/>
    <property type="project" value="UniProtKB-KW"/>
</dbReference>
<dbReference type="NCBIfam" id="TIGR03914">
    <property type="entry name" value="UDG_fam_dom"/>
    <property type="match status" value="1"/>
</dbReference>
<evidence type="ECO:0000256" key="1">
    <source>
        <dbReference type="ARBA" id="ARBA00006521"/>
    </source>
</evidence>
<dbReference type="SMART" id="SM00987">
    <property type="entry name" value="UreE_C"/>
    <property type="match status" value="1"/>
</dbReference>
<keyword evidence="9" id="KW-0234">DNA repair</keyword>
<evidence type="ECO:0000256" key="3">
    <source>
        <dbReference type="ARBA" id="ARBA00022485"/>
    </source>
</evidence>
<proteinExistence type="inferred from homology"/>
<dbReference type="InterPro" id="IPR005273">
    <property type="entry name" value="Ura-DNA_glyco_family4"/>
</dbReference>
<dbReference type="PANTHER" id="PTHR33693:SF9">
    <property type="entry name" value="TYPE-4 URACIL-DNA GLYCOSYLASE"/>
    <property type="match status" value="1"/>
</dbReference>
<evidence type="ECO:0000256" key="7">
    <source>
        <dbReference type="ARBA" id="ARBA00023004"/>
    </source>
</evidence>
<evidence type="ECO:0000313" key="11">
    <source>
        <dbReference type="Proteomes" id="UP000321062"/>
    </source>
</evidence>
<dbReference type="Gene3D" id="3.40.470.10">
    <property type="entry name" value="Uracil-DNA glycosylase-like domain"/>
    <property type="match status" value="1"/>
</dbReference>
<keyword evidence="8" id="KW-0411">Iron-sulfur</keyword>
<dbReference type="Proteomes" id="UP000321062">
    <property type="component" value="Chromosome"/>
</dbReference>
<organism evidence="10 11">
    <name type="scientific">Paradevosia tibetensis</name>
    <dbReference type="NCBI Taxonomy" id="1447062"/>
    <lineage>
        <taxon>Bacteria</taxon>
        <taxon>Pseudomonadati</taxon>
        <taxon>Pseudomonadota</taxon>
        <taxon>Alphaproteobacteria</taxon>
        <taxon>Hyphomicrobiales</taxon>
        <taxon>Devosiaceae</taxon>
        <taxon>Paradevosia</taxon>
    </lineage>
</organism>
<dbReference type="Pfam" id="PF03167">
    <property type="entry name" value="UDG"/>
    <property type="match status" value="1"/>
</dbReference>
<keyword evidence="6" id="KW-0378">Hydrolase</keyword>
<dbReference type="NCBIfam" id="TIGR00758">
    <property type="entry name" value="UDG_fam4"/>
    <property type="match status" value="1"/>
</dbReference>
<evidence type="ECO:0000256" key="9">
    <source>
        <dbReference type="ARBA" id="ARBA00023204"/>
    </source>
</evidence>
<dbReference type="InterPro" id="IPR036895">
    <property type="entry name" value="Uracil-DNA_glycosylase-like_sf"/>
</dbReference>
<evidence type="ECO:0000256" key="5">
    <source>
        <dbReference type="ARBA" id="ARBA00022763"/>
    </source>
</evidence>
<keyword evidence="3" id="KW-0004">4Fe-4S</keyword>
<keyword evidence="11" id="KW-1185">Reference proteome</keyword>
<keyword evidence="5" id="KW-0227">DNA damage</keyword>
<dbReference type="InterPro" id="IPR005122">
    <property type="entry name" value="Uracil-DNA_glycosylase-like"/>
</dbReference>
<protein>
    <recommendedName>
        <fullName evidence="2">Type-4 uracil-DNA glycosylase</fullName>
    </recommendedName>
</protein>
<dbReference type="SUPFAM" id="SSF52141">
    <property type="entry name" value="Uracil-DNA glycosylase-like"/>
    <property type="match status" value="1"/>
</dbReference>
<keyword evidence="7" id="KW-0408">Iron</keyword>
<dbReference type="SMART" id="SM00986">
    <property type="entry name" value="UDG"/>
    <property type="match status" value="1"/>
</dbReference>
<comment type="similarity">
    <text evidence="1">Belongs to the uracil-DNA glycosylase (UDG) superfamily. Type 4 (UDGa) family.</text>
</comment>
<sequence>MAEQHGHANPAGASGEAPESLAEARREVQTCRRCDLNRDATQAVFGAGAARAALMLVGEQPGDQEDLQGLPFVGPAGRVLEGALQEAGIAREDIYLTNAVKHFKFAPRGKNRLHQKPNAGEIQACRFWLGLELGFVRPKVVVALGATALRALLERNATISSLRGTPMALENGTKLIATIHPSFLLRMPDRERAEAERQRFIEDLTAARKLALH</sequence>
<accession>A0A5B9DSW3</accession>
<evidence type="ECO:0000313" key="10">
    <source>
        <dbReference type="EMBL" id="QEE21869.1"/>
    </source>
</evidence>
<keyword evidence="4" id="KW-0479">Metal-binding</keyword>
<dbReference type="EMBL" id="CP041690">
    <property type="protein sequence ID" value="QEE21869.1"/>
    <property type="molecule type" value="Genomic_DNA"/>
</dbReference>
<name>A0A5B9DSW3_9HYPH</name>
<dbReference type="AlphaFoldDB" id="A0A5B9DSW3"/>
<dbReference type="InterPro" id="IPR051536">
    <property type="entry name" value="UDG_Type-4/5"/>
</dbReference>
<reference evidence="10 11" key="1">
    <citation type="journal article" date="2015" name="Int. J. Syst. Evol. Microbiol.">
        <title>Youhaiella tibetensis gen. nov., sp. nov., isolated from subsurface sediment.</title>
        <authorList>
            <person name="Wang Y.X."/>
            <person name="Huang F.Q."/>
            <person name="Nogi Y."/>
            <person name="Pang S.J."/>
            <person name="Wang P.K."/>
            <person name="Lv J."/>
        </authorList>
    </citation>
    <scope>NUCLEOTIDE SEQUENCE [LARGE SCALE GENOMIC DNA]</scope>
    <source>
        <strain evidence="11">fig4</strain>
    </source>
</reference>
<evidence type="ECO:0000256" key="2">
    <source>
        <dbReference type="ARBA" id="ARBA00019403"/>
    </source>
</evidence>